<evidence type="ECO:0000313" key="4">
    <source>
        <dbReference type="Proteomes" id="UP000230002"/>
    </source>
</evidence>
<feature type="compositionally biased region" description="Gly residues" evidence="1">
    <location>
        <begin position="215"/>
        <end position="227"/>
    </location>
</feature>
<dbReference type="Proteomes" id="UP000230002">
    <property type="component" value="Unassembled WGS sequence"/>
</dbReference>
<proteinExistence type="predicted"/>
<keyword evidence="2" id="KW-0812">Transmembrane</keyword>
<feature type="transmembrane region" description="Helical" evidence="2">
    <location>
        <begin position="36"/>
        <end position="59"/>
    </location>
</feature>
<keyword evidence="2" id="KW-1133">Transmembrane helix</keyword>
<evidence type="ECO:0000256" key="2">
    <source>
        <dbReference type="SAM" id="Phobius"/>
    </source>
</evidence>
<feature type="region of interest" description="Disordered" evidence="1">
    <location>
        <begin position="114"/>
        <end position="144"/>
    </location>
</feature>
<evidence type="ECO:0000256" key="1">
    <source>
        <dbReference type="SAM" id="MobiDB-lite"/>
    </source>
</evidence>
<sequence>MSLASLPLTIWHLYVDNLVFYNGGSWVHSIASTFRFLAFATIVPFILLTLLDVASYIIARTLGVIDETKASTSGEHVAGLHAHPNNPNRDVRPPAIVVHDSAEDADMTALAAATPLPDDGEHGNLKLSGVDTFSPAPSQPGSPTLQRHEFAQLQTAHWEPDSVTSSASLSMSSLYGRDSIRGRGTRGGGRDGEEEGHYGSEKLRRAAGDGDGDGVDGTGEGALVGGPGEHEHEHEHGAASPRGLSGHVSAGSSSGDESYAILDRDSGSGTEDAGLVLRKRTRQGGTGADAE</sequence>
<gene>
    <name evidence="3" type="ORF">GSI_01801</name>
</gene>
<dbReference type="AlphaFoldDB" id="A0A2G8SQU3"/>
<protein>
    <submittedName>
        <fullName evidence="3">Uncharacterized protein</fullName>
    </submittedName>
</protein>
<name>A0A2G8SQU3_9APHY</name>
<accession>A0A2G8SQU3</accession>
<organism evidence="3 4">
    <name type="scientific">Ganoderma sinense ZZ0214-1</name>
    <dbReference type="NCBI Taxonomy" id="1077348"/>
    <lineage>
        <taxon>Eukaryota</taxon>
        <taxon>Fungi</taxon>
        <taxon>Dikarya</taxon>
        <taxon>Basidiomycota</taxon>
        <taxon>Agaricomycotina</taxon>
        <taxon>Agaricomycetes</taxon>
        <taxon>Polyporales</taxon>
        <taxon>Polyporaceae</taxon>
        <taxon>Ganoderma</taxon>
    </lineage>
</organism>
<feature type="compositionally biased region" description="Basic and acidic residues" evidence="1">
    <location>
        <begin position="188"/>
        <end position="208"/>
    </location>
</feature>
<dbReference type="EMBL" id="AYKW01000002">
    <property type="protein sequence ID" value="PIL36141.1"/>
    <property type="molecule type" value="Genomic_DNA"/>
</dbReference>
<evidence type="ECO:0000313" key="3">
    <source>
        <dbReference type="EMBL" id="PIL36141.1"/>
    </source>
</evidence>
<reference evidence="3 4" key="1">
    <citation type="journal article" date="2015" name="Sci. Rep.">
        <title>Chromosome-level genome map provides insights into diverse defense mechanisms in the medicinal fungus Ganoderma sinense.</title>
        <authorList>
            <person name="Zhu Y."/>
            <person name="Xu J."/>
            <person name="Sun C."/>
            <person name="Zhou S."/>
            <person name="Xu H."/>
            <person name="Nelson D.R."/>
            <person name="Qian J."/>
            <person name="Song J."/>
            <person name="Luo H."/>
            <person name="Xiang L."/>
            <person name="Li Y."/>
            <person name="Xu Z."/>
            <person name="Ji A."/>
            <person name="Wang L."/>
            <person name="Lu S."/>
            <person name="Hayward A."/>
            <person name="Sun W."/>
            <person name="Li X."/>
            <person name="Schwartz D.C."/>
            <person name="Wang Y."/>
            <person name="Chen S."/>
        </authorList>
    </citation>
    <scope>NUCLEOTIDE SEQUENCE [LARGE SCALE GENOMIC DNA]</scope>
    <source>
        <strain evidence="3 4">ZZ0214-1</strain>
    </source>
</reference>
<feature type="compositionally biased region" description="Basic and acidic residues" evidence="1">
    <location>
        <begin position="228"/>
        <end position="237"/>
    </location>
</feature>
<keyword evidence="2" id="KW-0472">Membrane</keyword>
<comment type="caution">
    <text evidence="3">The sequence shown here is derived from an EMBL/GenBank/DDBJ whole genome shotgun (WGS) entry which is preliminary data.</text>
</comment>
<feature type="region of interest" description="Disordered" evidence="1">
    <location>
        <begin position="177"/>
        <end position="291"/>
    </location>
</feature>
<keyword evidence="4" id="KW-1185">Reference proteome</keyword>
<feature type="compositionally biased region" description="Polar residues" evidence="1">
    <location>
        <begin position="135"/>
        <end position="144"/>
    </location>
</feature>
<dbReference type="OrthoDB" id="3363417at2759"/>